<feature type="compositionally biased region" description="Pro residues" evidence="2">
    <location>
        <begin position="718"/>
        <end position="729"/>
    </location>
</feature>
<evidence type="ECO:0000256" key="1">
    <source>
        <dbReference type="ARBA" id="ARBA00010560"/>
    </source>
</evidence>
<evidence type="ECO:0000256" key="2">
    <source>
        <dbReference type="SAM" id="MobiDB-lite"/>
    </source>
</evidence>
<keyword evidence="4" id="KW-1185">Reference proteome</keyword>
<feature type="compositionally biased region" description="Basic and acidic residues" evidence="2">
    <location>
        <begin position="792"/>
        <end position="819"/>
    </location>
</feature>
<evidence type="ECO:0000313" key="3">
    <source>
        <dbReference type="EMBL" id="GBP26686.1"/>
    </source>
</evidence>
<dbReference type="AlphaFoldDB" id="A0A4C1UL49"/>
<feature type="region of interest" description="Disordered" evidence="2">
    <location>
        <begin position="706"/>
        <end position="900"/>
    </location>
</feature>
<organism evidence="3 4">
    <name type="scientific">Eumeta variegata</name>
    <name type="common">Bagworm moth</name>
    <name type="synonym">Eumeta japonica</name>
    <dbReference type="NCBI Taxonomy" id="151549"/>
    <lineage>
        <taxon>Eukaryota</taxon>
        <taxon>Metazoa</taxon>
        <taxon>Ecdysozoa</taxon>
        <taxon>Arthropoda</taxon>
        <taxon>Hexapoda</taxon>
        <taxon>Insecta</taxon>
        <taxon>Pterygota</taxon>
        <taxon>Neoptera</taxon>
        <taxon>Endopterygota</taxon>
        <taxon>Lepidoptera</taxon>
        <taxon>Glossata</taxon>
        <taxon>Ditrysia</taxon>
        <taxon>Tineoidea</taxon>
        <taxon>Psychidae</taxon>
        <taxon>Oiketicinae</taxon>
        <taxon>Eumeta</taxon>
    </lineage>
</organism>
<sequence>MASSAPLEASVKFNENRDGSDGNNSSNSETDACDNSKRRRITHDYRKLSKVGYVPSVSSKQSSDSKGKKRKRDESSKEICLWNDMKPPKLSKIWPVFDSGGYGSTSFFTIKLSSKPPSNPLLFNQQNEVQCFQMHSMSNDWFSGLQATLKQTRLTNSFSNDDLTRRILSSVTRQLKLINNHMEKRMFKYRYPRVIRSNVLLECAANRRPTTNSIILKAIRFEPIPRRELPCYGNLELPLKVKQEISSSLVLPALRPTEIKIKEEPEEVKAKSERCDKDRDRGRDRDKDRDKDRSHSSRHSSCHHCRRRARIQRCSIGVQCRRDRTSTQHTALGNADSWGPGAASPHLEGLKYHRLMRVETHPNGGASVVYLNQRDVDTLNEQQQEALAKEFLKLVFSEDSDGWAHFVCGVVRGAAAPFPCLLRYLAENHPSLTVKAGVLARASDIETTTISRYYQQVQQSYAAGTFRCGPLHQISLVGTVHEEVGGYFPDMLDMLAKCPFLNMTMPWGPLSVIEMEPRESNDGPILWIRPGEQLVPTAELGKSPIKKRRTGINELRNLQYLPRSSEAREFLFEDRTRAHADHVGHGLDRITTAAVGVLKAIHCGPEGESRARITKDVVAFHAADFNKLVQLLQLDLHEPPISQCVTWLEEAKLNQLRREGVRYSRLPLLSDDVYFLPRNIIHQFRTTSAVTSVAWHLRLKQYYPSSEASSPADERPPPDSNPVPAPAPVPVLSTPIKQRRDSKSSSSSTPLKHKDVIEMRALSSKFKDKTPTKPVAVDGDIERRNNGQNGSHKADRQQREHKSDEKAPHKPDKEKEKSHEHHKKHHDSDRHRHHKSDRRDKEKEREHRSRERRRSDDKRERDRGSKSEKKEVSVPHAAEPKAEPAAAAPAAAHELNRPPD</sequence>
<dbReference type="InterPro" id="IPR026306">
    <property type="entry name" value="RSBN1/Dpy-2/CEP530"/>
</dbReference>
<feature type="compositionally biased region" description="Basic residues" evidence="2">
    <location>
        <begin position="820"/>
        <end position="836"/>
    </location>
</feature>
<feature type="compositionally biased region" description="Basic and acidic residues" evidence="2">
    <location>
        <begin position="837"/>
        <end position="882"/>
    </location>
</feature>
<dbReference type="PANTHER" id="PTHR13354:SF11">
    <property type="entry name" value="LYSINE-SPECIFIC DEMETHYLASE 9"/>
    <property type="match status" value="1"/>
</dbReference>
<name>A0A4C1UL49_EUMVA</name>
<dbReference type="EMBL" id="BGZK01000183">
    <property type="protein sequence ID" value="GBP26686.1"/>
    <property type="molecule type" value="Genomic_DNA"/>
</dbReference>
<dbReference type="Proteomes" id="UP000299102">
    <property type="component" value="Unassembled WGS sequence"/>
</dbReference>
<proteinExistence type="inferred from homology"/>
<feature type="compositionally biased region" description="Low complexity" evidence="2">
    <location>
        <begin position="883"/>
        <end position="893"/>
    </location>
</feature>
<comment type="caution">
    <text evidence="3">The sequence shown here is derived from an EMBL/GenBank/DDBJ whole genome shotgun (WGS) entry which is preliminary data.</text>
</comment>
<feature type="compositionally biased region" description="Basic and acidic residues" evidence="2">
    <location>
        <begin position="265"/>
        <end position="295"/>
    </location>
</feature>
<protein>
    <submittedName>
        <fullName evidence="3">Round spermatid basic protein 1-like protein</fullName>
    </submittedName>
</protein>
<dbReference type="OrthoDB" id="6020087at2759"/>
<dbReference type="STRING" id="151549.A0A4C1UL49"/>
<feature type="region of interest" description="Disordered" evidence="2">
    <location>
        <begin position="1"/>
        <end position="78"/>
    </location>
</feature>
<reference evidence="3 4" key="1">
    <citation type="journal article" date="2019" name="Commun. Biol.">
        <title>The bagworm genome reveals a unique fibroin gene that provides high tensile strength.</title>
        <authorList>
            <person name="Kono N."/>
            <person name="Nakamura H."/>
            <person name="Ohtoshi R."/>
            <person name="Tomita M."/>
            <person name="Numata K."/>
            <person name="Arakawa K."/>
        </authorList>
    </citation>
    <scope>NUCLEOTIDE SEQUENCE [LARGE SCALE GENOMIC DNA]</scope>
</reference>
<comment type="similarity">
    <text evidence="1">Belongs to the round spermatid basic protein 1 family.</text>
</comment>
<dbReference type="GO" id="GO:0005634">
    <property type="term" value="C:nucleus"/>
    <property type="evidence" value="ECO:0007669"/>
    <property type="project" value="InterPro"/>
</dbReference>
<gene>
    <name evidence="3" type="primary">RSBN1L</name>
    <name evidence="3" type="ORF">EVAR_23457_1</name>
</gene>
<accession>A0A4C1UL49</accession>
<evidence type="ECO:0000313" key="4">
    <source>
        <dbReference type="Proteomes" id="UP000299102"/>
    </source>
</evidence>
<feature type="region of interest" description="Disordered" evidence="2">
    <location>
        <begin position="265"/>
        <end position="302"/>
    </location>
</feature>
<dbReference type="PANTHER" id="PTHR13354">
    <property type="entry name" value="ROUND SPERMATID BASIC PROTEIN 1"/>
    <property type="match status" value="1"/>
</dbReference>